<organism evidence="2 3">
    <name type="scientific">Dyella halodurans</name>
    <dbReference type="NCBI Taxonomy" id="1920171"/>
    <lineage>
        <taxon>Bacteria</taxon>
        <taxon>Pseudomonadati</taxon>
        <taxon>Pseudomonadota</taxon>
        <taxon>Gammaproteobacteria</taxon>
        <taxon>Lysobacterales</taxon>
        <taxon>Rhodanobacteraceae</taxon>
        <taxon>Dyella</taxon>
    </lineage>
</organism>
<keyword evidence="1" id="KW-1133">Transmembrane helix</keyword>
<sequence>MSTPDNLGRSSHLMLRAVLVAVAIGVLVACALMWWWVRAPDIYDPAADLSSHAQQALSLA</sequence>
<evidence type="ECO:0000313" key="3">
    <source>
        <dbReference type="Proteomes" id="UP001595961"/>
    </source>
</evidence>
<keyword evidence="1" id="KW-0812">Transmembrane</keyword>
<comment type="caution">
    <text evidence="2">The sequence shown here is derived from an EMBL/GenBank/DDBJ whole genome shotgun (WGS) entry which is preliminary data.</text>
</comment>
<dbReference type="RefSeq" id="WP_266150773.1">
    <property type="nucleotide sequence ID" value="NZ_CP064028.1"/>
</dbReference>
<keyword evidence="3" id="KW-1185">Reference proteome</keyword>
<name>A0ABV9BZ95_9GAMM</name>
<keyword evidence="1" id="KW-0472">Membrane</keyword>
<dbReference type="EMBL" id="JBHSGA010000008">
    <property type="protein sequence ID" value="MFC4526049.1"/>
    <property type="molecule type" value="Genomic_DNA"/>
</dbReference>
<accession>A0ABV9BZ95</accession>
<dbReference type="Proteomes" id="UP001595961">
    <property type="component" value="Unassembled WGS sequence"/>
</dbReference>
<evidence type="ECO:0000313" key="2">
    <source>
        <dbReference type="EMBL" id="MFC4526049.1"/>
    </source>
</evidence>
<feature type="transmembrane region" description="Helical" evidence="1">
    <location>
        <begin position="12"/>
        <end position="37"/>
    </location>
</feature>
<evidence type="ECO:0000256" key="1">
    <source>
        <dbReference type="SAM" id="Phobius"/>
    </source>
</evidence>
<gene>
    <name evidence="2" type="ORF">ACFO5W_05300</name>
</gene>
<reference evidence="3" key="1">
    <citation type="journal article" date="2019" name="Int. J. Syst. Evol. Microbiol.">
        <title>The Global Catalogue of Microorganisms (GCM) 10K type strain sequencing project: providing services to taxonomists for standard genome sequencing and annotation.</title>
        <authorList>
            <consortium name="The Broad Institute Genomics Platform"/>
            <consortium name="The Broad Institute Genome Sequencing Center for Infectious Disease"/>
            <person name="Wu L."/>
            <person name="Ma J."/>
        </authorList>
    </citation>
    <scope>NUCLEOTIDE SEQUENCE [LARGE SCALE GENOMIC DNA]</scope>
    <source>
        <strain evidence="3">CCM 4481</strain>
    </source>
</reference>
<proteinExistence type="predicted"/>
<protein>
    <submittedName>
        <fullName evidence="2">Uncharacterized protein</fullName>
    </submittedName>
</protein>